<dbReference type="InterPro" id="IPR016142">
    <property type="entry name" value="Citrate_synth-like_lrg_a-sub"/>
</dbReference>
<dbReference type="PANTHER" id="PTHR42928:SF5">
    <property type="entry name" value="BLR1237 PROTEIN"/>
    <property type="match status" value="1"/>
</dbReference>
<evidence type="ECO:0000313" key="3">
    <source>
        <dbReference type="EMBL" id="KAI1691004.1"/>
    </source>
</evidence>
<dbReference type="PANTHER" id="PTHR42928">
    <property type="entry name" value="TRICARBOXYLATE-BINDING PROTEIN"/>
    <property type="match status" value="1"/>
</dbReference>
<feature type="region of interest" description="Disordered" evidence="2">
    <location>
        <begin position="560"/>
        <end position="702"/>
    </location>
</feature>
<dbReference type="InterPro" id="IPR036969">
    <property type="entry name" value="Citrate_synthase_sf"/>
</dbReference>
<name>A0AAD4QR15_9BILA</name>
<dbReference type="GO" id="GO:0046912">
    <property type="term" value="F:acyltransferase activity, acyl groups converted into alkyl on transfer"/>
    <property type="evidence" value="ECO:0007669"/>
    <property type="project" value="InterPro"/>
</dbReference>
<keyword evidence="1" id="KW-0808">Transferase</keyword>
<keyword evidence="3" id="KW-0675">Receptor</keyword>
<dbReference type="Gene3D" id="3.40.190.10">
    <property type="entry name" value="Periplasmic binding protein-like II"/>
    <property type="match status" value="1"/>
</dbReference>
<feature type="compositionally biased region" description="Basic residues" evidence="2">
    <location>
        <begin position="667"/>
        <end position="685"/>
    </location>
</feature>
<dbReference type="Pfam" id="PF03401">
    <property type="entry name" value="TctC"/>
    <property type="match status" value="1"/>
</dbReference>
<reference evidence="3" key="1">
    <citation type="submission" date="2022-01" db="EMBL/GenBank/DDBJ databases">
        <title>Genome Sequence Resource for Two Populations of Ditylenchus destructor, the Migratory Endoparasitic Phytonematode.</title>
        <authorList>
            <person name="Zhang H."/>
            <person name="Lin R."/>
            <person name="Xie B."/>
        </authorList>
    </citation>
    <scope>NUCLEOTIDE SEQUENCE</scope>
    <source>
        <strain evidence="3">BazhouSP</strain>
    </source>
</reference>
<protein>
    <recommendedName>
        <fullName evidence="1">Citrate synthase</fullName>
    </recommendedName>
</protein>
<keyword evidence="4" id="KW-1185">Reference proteome</keyword>
<comment type="caution">
    <text evidence="3">The sequence shown here is derived from an EMBL/GenBank/DDBJ whole genome shotgun (WGS) entry which is preliminary data.</text>
</comment>
<dbReference type="Pfam" id="PF00285">
    <property type="entry name" value="Citrate_synt"/>
    <property type="match status" value="1"/>
</dbReference>
<feature type="compositionally biased region" description="Basic residues" evidence="2">
    <location>
        <begin position="644"/>
        <end position="659"/>
    </location>
</feature>
<proteinExistence type="inferred from homology"/>
<dbReference type="Proteomes" id="UP001201812">
    <property type="component" value="Unassembled WGS sequence"/>
</dbReference>
<evidence type="ECO:0000313" key="4">
    <source>
        <dbReference type="Proteomes" id="UP001201812"/>
    </source>
</evidence>
<organism evidence="3 4">
    <name type="scientific">Ditylenchus destructor</name>
    <dbReference type="NCBI Taxonomy" id="166010"/>
    <lineage>
        <taxon>Eukaryota</taxon>
        <taxon>Metazoa</taxon>
        <taxon>Ecdysozoa</taxon>
        <taxon>Nematoda</taxon>
        <taxon>Chromadorea</taxon>
        <taxon>Rhabditida</taxon>
        <taxon>Tylenchina</taxon>
        <taxon>Tylenchomorpha</taxon>
        <taxon>Sphaerularioidea</taxon>
        <taxon>Anguinidae</taxon>
        <taxon>Anguininae</taxon>
        <taxon>Ditylenchus</taxon>
    </lineage>
</organism>
<dbReference type="SUPFAM" id="SSF48256">
    <property type="entry name" value="Citrate synthase"/>
    <property type="match status" value="1"/>
</dbReference>
<dbReference type="Gene3D" id="1.10.580.10">
    <property type="entry name" value="Citrate Synthase, domain 1"/>
    <property type="match status" value="1"/>
</dbReference>
<evidence type="ECO:0000256" key="1">
    <source>
        <dbReference type="RuleBase" id="RU000441"/>
    </source>
</evidence>
<dbReference type="InterPro" id="IPR005064">
    <property type="entry name" value="BUG"/>
</dbReference>
<feature type="region of interest" description="Disordered" evidence="2">
    <location>
        <begin position="87"/>
        <end position="111"/>
    </location>
</feature>
<comment type="similarity">
    <text evidence="1">Belongs to the citrate synthase family.</text>
</comment>
<feature type="region of interest" description="Disordered" evidence="2">
    <location>
        <begin position="325"/>
        <end position="348"/>
    </location>
</feature>
<dbReference type="AlphaFoldDB" id="A0AAD4QR15"/>
<dbReference type="InterPro" id="IPR002020">
    <property type="entry name" value="Citrate_synthase"/>
</dbReference>
<dbReference type="InterPro" id="IPR042100">
    <property type="entry name" value="Bug_dom1"/>
</dbReference>
<feature type="compositionally biased region" description="Basic and acidic residues" evidence="2">
    <location>
        <begin position="820"/>
        <end position="842"/>
    </location>
</feature>
<dbReference type="Gene3D" id="3.40.190.150">
    <property type="entry name" value="Bordetella uptake gene, domain 1"/>
    <property type="match status" value="2"/>
</dbReference>
<feature type="region of interest" description="Disordered" evidence="2">
    <location>
        <begin position="818"/>
        <end position="852"/>
    </location>
</feature>
<dbReference type="EMBL" id="JAKKPZ010001023">
    <property type="protein sequence ID" value="KAI1691004.1"/>
    <property type="molecule type" value="Genomic_DNA"/>
</dbReference>
<evidence type="ECO:0000256" key="2">
    <source>
        <dbReference type="SAM" id="MobiDB-lite"/>
    </source>
</evidence>
<sequence length="916" mass="99480">MTIKKTPPLWLPAADALELMQRIAARARGRRSVETVASEAIQWASRCCHPRYRQWQMDGCCIADRTPANSQRMPRWKTWRGCCGKARRRASTPPPRLPMRRTRMNTPCRPDCSRWQRAPVRTCPRAAARQGVAGRGGSGDRALADAMLRTAPPRADTPMHMRLAAAWRRPRAADDLRRALVLLADHELNASTFAARVTASTGASMAACLLTGLSTLTGPLHGGASAAVQALVRKRGRRRHRSRRARMALARTAAGGVRASALSGGRCTLRCPAGEHRAAARIRAAARDRREAVGRGREHRLRACRARSRAQAAGRRSAHALRARAQRGMDRARARTAGRGPFDTPPRALYGPAARHGASGTGRNVVGLSAGDELAVDDDLLVAPLRARVLQVGLQRGPRGHLVALDAAGVDQRPWAVADRRDGLAGLDECTHEGDRLLVDAQRVGVHDAARQQQRVEVVGPGALERHVDREAVGRIVMVPAAHAALGGRDDPRPRAGVVERLARLGHLDLLEAVGHEDGDLQSIERRGRCRGGRCSGRCSGRWGGIGHGWNLLLKLHPRSAPCSPHRPSPAPPVGQFDGRQSSLRRVGLRATCRSLSRPARQGFERPPHAPPRNCSPSRRLPPRPSVHTPRISRGQDRDAGGAIRRRRPHRPCRSRPGRSHAEDAGHHHRGGQHRRRGQFHRHRQGGTCQSRRLHAAAEPHRHVDDAGALSQAALQRRDRLRIPGMVNEVPMTLIGKPGLPANNYKELTTWISANKGKINLGNAGLGAASHLCGLLFQSALKVEMTPVPYKGTAPAIADLLGGQIDLLCDQTTNTTSQIEAKKGQGLRRDHEQAPDHARAEGPAHAGRGTPAPVLKKLNDAIKAAMKDPGFIQREEALGAVITTDKRTEPAEHKKFVSSEIAKWGPIIKAAGVYAD</sequence>
<accession>A0AAD4QR15</accession>
<dbReference type="SUPFAM" id="SSF53850">
    <property type="entry name" value="Periplasmic binding protein-like II"/>
    <property type="match status" value="1"/>
</dbReference>
<dbReference type="PRINTS" id="PR00143">
    <property type="entry name" value="CITRTSNTHASE"/>
</dbReference>
<gene>
    <name evidence="3" type="ORF">DdX_22159</name>
</gene>